<evidence type="ECO:0000256" key="1">
    <source>
        <dbReference type="SAM" id="Phobius"/>
    </source>
</evidence>
<protein>
    <submittedName>
        <fullName evidence="2">Uncharacterized protein</fullName>
    </submittedName>
</protein>
<reference evidence="3" key="1">
    <citation type="journal article" date="2019" name="Int. J. Syst. Evol. Microbiol.">
        <title>The Global Catalogue of Microorganisms (GCM) 10K type strain sequencing project: providing services to taxonomists for standard genome sequencing and annotation.</title>
        <authorList>
            <consortium name="The Broad Institute Genomics Platform"/>
            <consortium name="The Broad Institute Genome Sequencing Center for Infectious Disease"/>
            <person name="Wu L."/>
            <person name="Ma J."/>
        </authorList>
    </citation>
    <scope>NUCLEOTIDE SEQUENCE [LARGE SCALE GENOMIC DNA]</scope>
    <source>
        <strain evidence="3">JCM 17917</strain>
    </source>
</reference>
<comment type="caution">
    <text evidence="2">The sequence shown here is derived from an EMBL/GenBank/DDBJ whole genome shotgun (WGS) entry which is preliminary data.</text>
</comment>
<keyword evidence="1" id="KW-1133">Transmembrane helix</keyword>
<evidence type="ECO:0000313" key="2">
    <source>
        <dbReference type="EMBL" id="GAA4298180.1"/>
    </source>
</evidence>
<keyword evidence="3" id="KW-1185">Reference proteome</keyword>
<sequence>MKQYLPTLLALGFFAGIFLLAFSSSDTQVAMYRVIGFVGFACAAGLVAIYWNRLVGTSKPKGVSRMEAYLRTPGRFSNQYGGMYELTDRIKAMRQKRHRPTLFNH</sequence>
<dbReference type="EMBL" id="BAABGX010000001">
    <property type="protein sequence ID" value="GAA4298180.1"/>
    <property type="molecule type" value="Genomic_DNA"/>
</dbReference>
<dbReference type="Proteomes" id="UP001501844">
    <property type="component" value="Unassembled WGS sequence"/>
</dbReference>
<dbReference type="RefSeq" id="WP_345162270.1">
    <property type="nucleotide sequence ID" value="NZ_BAABGX010000001.1"/>
</dbReference>
<feature type="transmembrane region" description="Helical" evidence="1">
    <location>
        <begin position="33"/>
        <end position="51"/>
    </location>
</feature>
<name>A0ABP8F9T7_9BACT</name>
<accession>A0ABP8F9T7</accession>
<organism evidence="2 3">
    <name type="scientific">Nibribacter koreensis</name>
    <dbReference type="NCBI Taxonomy" id="1084519"/>
    <lineage>
        <taxon>Bacteria</taxon>
        <taxon>Pseudomonadati</taxon>
        <taxon>Bacteroidota</taxon>
        <taxon>Cytophagia</taxon>
        <taxon>Cytophagales</taxon>
        <taxon>Hymenobacteraceae</taxon>
        <taxon>Nibribacter</taxon>
    </lineage>
</organism>
<evidence type="ECO:0000313" key="3">
    <source>
        <dbReference type="Proteomes" id="UP001501844"/>
    </source>
</evidence>
<proteinExistence type="predicted"/>
<keyword evidence="1" id="KW-0812">Transmembrane</keyword>
<keyword evidence="1" id="KW-0472">Membrane</keyword>
<gene>
    <name evidence="2" type="ORF">GCM10023183_06340</name>
</gene>